<feature type="compositionally biased region" description="Polar residues" evidence="1">
    <location>
        <begin position="118"/>
        <end position="135"/>
    </location>
</feature>
<proteinExistence type="predicted"/>
<sequence length="331" mass="36737">MQIFCLLFLATFAGYSLQTQWDQLLSLSEEEAKAFLGGTFSPASQGESTSKAAQWHDDDGRMVPRGQMHRQLLPEDVLGQSSLASLLGPSVHEHEHPDNGRDPSDVASLATTRRILTTASSSVQSNQDVTSSTPSAAEASLTEPPNAPDPSKSSAQGRDVPPLSLIGSEHLHAPRVLTVRQRNDVLRDAANHLQLSKGRRVPILFHPFMEEALTDRFLDEFAKSKNFLREYKPGFLVQTRSLTSKLWQGQGGIVLQRELMHQLFVYRYLRMPATSRPRTVFQFVGMLEINRPSHEAVRPLKAFSTTRVLVQAIGPDSFVDHSSLAIKTTRS</sequence>
<name>R9PC11_PSEHS</name>
<dbReference type="Proteomes" id="UP000014071">
    <property type="component" value="Unassembled WGS sequence"/>
</dbReference>
<evidence type="ECO:0000256" key="2">
    <source>
        <dbReference type="SAM" id="SignalP"/>
    </source>
</evidence>
<reference evidence="4" key="1">
    <citation type="journal article" date="2013" name="Genome Announc.">
        <title>Draft genome sequence of the basidiomycetous yeast-like fungus Pseudozyma hubeiensis SY62, which produces an abundant amount of the biosurfactant mannosylerythritol lipids.</title>
        <authorList>
            <person name="Konishi M."/>
            <person name="Hatada Y."/>
            <person name="Horiuchi J."/>
        </authorList>
    </citation>
    <scope>NUCLEOTIDE SEQUENCE [LARGE SCALE GENOMIC DNA]</scope>
    <source>
        <strain evidence="4">SY62</strain>
    </source>
</reference>
<evidence type="ECO:0000313" key="3">
    <source>
        <dbReference type="EMBL" id="GAC98767.1"/>
    </source>
</evidence>
<keyword evidence="2" id="KW-0732">Signal</keyword>
<dbReference type="EMBL" id="DF238821">
    <property type="protein sequence ID" value="GAC98767.1"/>
    <property type="molecule type" value="Genomic_DNA"/>
</dbReference>
<feature type="signal peptide" evidence="2">
    <location>
        <begin position="1"/>
        <end position="18"/>
    </location>
</feature>
<feature type="region of interest" description="Disordered" evidence="1">
    <location>
        <begin position="118"/>
        <end position="165"/>
    </location>
</feature>
<feature type="region of interest" description="Disordered" evidence="1">
    <location>
        <begin position="39"/>
        <end position="60"/>
    </location>
</feature>
<keyword evidence="4" id="KW-1185">Reference proteome</keyword>
<dbReference type="GeneID" id="24111633"/>
<dbReference type="RefSeq" id="XP_012192354.1">
    <property type="nucleotide sequence ID" value="XM_012336964.1"/>
</dbReference>
<dbReference type="AlphaFoldDB" id="R9PC11"/>
<organism evidence="3 4">
    <name type="scientific">Pseudozyma hubeiensis (strain SY62)</name>
    <name type="common">Yeast</name>
    <dbReference type="NCBI Taxonomy" id="1305764"/>
    <lineage>
        <taxon>Eukaryota</taxon>
        <taxon>Fungi</taxon>
        <taxon>Dikarya</taxon>
        <taxon>Basidiomycota</taxon>
        <taxon>Ustilaginomycotina</taxon>
        <taxon>Ustilaginomycetes</taxon>
        <taxon>Ustilaginales</taxon>
        <taxon>Ustilaginaceae</taxon>
        <taxon>Pseudozyma</taxon>
    </lineage>
</organism>
<protein>
    <submittedName>
        <fullName evidence="3">Uncharacterized protein</fullName>
    </submittedName>
</protein>
<evidence type="ECO:0000313" key="4">
    <source>
        <dbReference type="Proteomes" id="UP000014071"/>
    </source>
</evidence>
<evidence type="ECO:0000256" key="1">
    <source>
        <dbReference type="SAM" id="MobiDB-lite"/>
    </source>
</evidence>
<feature type="chain" id="PRO_5004487889" evidence="2">
    <location>
        <begin position="19"/>
        <end position="331"/>
    </location>
</feature>
<feature type="compositionally biased region" description="Polar residues" evidence="1">
    <location>
        <begin position="41"/>
        <end position="52"/>
    </location>
</feature>
<gene>
    <name evidence="3" type="ORF">PHSY_006362</name>
</gene>
<dbReference type="OrthoDB" id="10619838at2759"/>
<accession>R9PC11</accession>
<dbReference type="HOGENOM" id="CLU_839711_0_0_1"/>